<keyword evidence="2" id="KW-1185">Reference proteome</keyword>
<gene>
    <name evidence="1" type="ORF">KQX54_018996</name>
</gene>
<dbReference type="AlphaFoldDB" id="A0AAV7I7Y3"/>
<dbReference type="Proteomes" id="UP000826195">
    <property type="component" value="Unassembled WGS sequence"/>
</dbReference>
<dbReference type="EMBL" id="JAHXZJ010002237">
    <property type="protein sequence ID" value="KAH0547375.1"/>
    <property type="molecule type" value="Genomic_DNA"/>
</dbReference>
<evidence type="ECO:0000313" key="1">
    <source>
        <dbReference type="EMBL" id="KAH0547375.1"/>
    </source>
</evidence>
<proteinExistence type="predicted"/>
<reference evidence="1 2" key="1">
    <citation type="journal article" date="2021" name="J. Hered.">
        <title>A chromosome-level genome assembly of the parasitoid wasp, Cotesia glomerata (Hymenoptera: Braconidae).</title>
        <authorList>
            <person name="Pinto B.J."/>
            <person name="Weis J.J."/>
            <person name="Gamble T."/>
            <person name="Ode P.J."/>
            <person name="Paul R."/>
            <person name="Zaspel J.M."/>
        </authorList>
    </citation>
    <scope>NUCLEOTIDE SEQUENCE [LARGE SCALE GENOMIC DNA]</scope>
    <source>
        <strain evidence="1">CgM1</strain>
    </source>
</reference>
<evidence type="ECO:0000313" key="2">
    <source>
        <dbReference type="Proteomes" id="UP000826195"/>
    </source>
</evidence>
<protein>
    <submittedName>
        <fullName evidence="1">Uncharacterized protein</fullName>
    </submittedName>
</protein>
<organism evidence="1 2">
    <name type="scientific">Cotesia glomerata</name>
    <name type="common">Lepidopteran parasitic wasp</name>
    <name type="synonym">Apanteles glomeratus</name>
    <dbReference type="NCBI Taxonomy" id="32391"/>
    <lineage>
        <taxon>Eukaryota</taxon>
        <taxon>Metazoa</taxon>
        <taxon>Ecdysozoa</taxon>
        <taxon>Arthropoda</taxon>
        <taxon>Hexapoda</taxon>
        <taxon>Insecta</taxon>
        <taxon>Pterygota</taxon>
        <taxon>Neoptera</taxon>
        <taxon>Endopterygota</taxon>
        <taxon>Hymenoptera</taxon>
        <taxon>Apocrita</taxon>
        <taxon>Ichneumonoidea</taxon>
        <taxon>Braconidae</taxon>
        <taxon>Microgastrinae</taxon>
        <taxon>Cotesia</taxon>
    </lineage>
</organism>
<name>A0AAV7I7Y3_COTGL</name>
<sequence length="104" mass="11779">MPMLVFPQPSEQYIRAPNGNDSGVFFRNNLPILISGKKRFGRLEPLSHTKRLVLRANNNLTATLVSKIVTSPQRFNFHKGRCGRTKVVSEPRRKGKGDAEQTLF</sequence>
<accession>A0AAV7I7Y3</accession>
<comment type="caution">
    <text evidence="1">The sequence shown here is derived from an EMBL/GenBank/DDBJ whole genome shotgun (WGS) entry which is preliminary data.</text>
</comment>